<accession>A0A3L6EIM8</accession>
<dbReference type="AlphaFoldDB" id="A0A1D6GUA7"/>
<gene>
    <name evidence="1" type="ORF">ZEAMMB73_Zm00001d014574</name>
</gene>
<protein>
    <submittedName>
        <fullName evidence="1">Uncharacterized protein</fullName>
    </submittedName>
</protein>
<organism evidence="1">
    <name type="scientific">Zea mays</name>
    <name type="common">Maize</name>
    <dbReference type="NCBI Taxonomy" id="4577"/>
    <lineage>
        <taxon>Eukaryota</taxon>
        <taxon>Viridiplantae</taxon>
        <taxon>Streptophyta</taxon>
        <taxon>Embryophyta</taxon>
        <taxon>Tracheophyta</taxon>
        <taxon>Spermatophyta</taxon>
        <taxon>Magnoliopsida</taxon>
        <taxon>Liliopsida</taxon>
        <taxon>Poales</taxon>
        <taxon>Poaceae</taxon>
        <taxon>PACMAD clade</taxon>
        <taxon>Panicoideae</taxon>
        <taxon>Andropogonodae</taxon>
        <taxon>Andropogoneae</taxon>
        <taxon>Tripsacinae</taxon>
        <taxon>Zea</taxon>
    </lineage>
</organism>
<dbReference type="EMBL" id="CM000781">
    <property type="protein sequence ID" value="AQK66558.1"/>
    <property type="molecule type" value="Genomic_DNA"/>
</dbReference>
<dbReference type="InParanoid" id="A0A1D6GUA7"/>
<sequence>MAAFSRTTGSDIVGNCAIAKRLTRPSTASTLRSSLRSDQCYSNRIRVQSEECATFVIENIVGDYFQPKKPTDSTFWHTTFTLRKTSFISINFNLIYSNVRRMSMS</sequence>
<evidence type="ECO:0000313" key="1">
    <source>
        <dbReference type="EMBL" id="AQK66558.1"/>
    </source>
</evidence>
<accession>A0A1D6GUA7</accession>
<name>A0A1D6GUA7_MAIZE</name>
<proteinExistence type="predicted"/>
<reference evidence="1" key="1">
    <citation type="submission" date="2015-12" db="EMBL/GenBank/DDBJ databases">
        <title>Update maize B73 reference genome by single molecule sequencing technologies.</title>
        <authorList>
            <consortium name="Maize Genome Sequencing Project"/>
            <person name="Ware D."/>
        </authorList>
    </citation>
    <scope>NUCLEOTIDE SEQUENCE</scope>
    <source>
        <tissue evidence="1">Seedling</tissue>
    </source>
</reference>